<dbReference type="EC" id="2.3.2.26" evidence="1"/>
<protein>
    <submittedName>
        <fullName evidence="1">E3 ubiquitin-protein ligase E3D</fullName>
        <ecNumber evidence="1">2.3.2.26</ecNumber>
    </submittedName>
</protein>
<dbReference type="Proteomes" id="UP001145114">
    <property type="component" value="Unassembled WGS sequence"/>
</dbReference>
<dbReference type="EMBL" id="JAMZIH010000512">
    <property type="protein sequence ID" value="KAJ1679232.1"/>
    <property type="molecule type" value="Genomic_DNA"/>
</dbReference>
<keyword evidence="2" id="KW-1185">Reference proteome</keyword>
<reference evidence="1" key="1">
    <citation type="submission" date="2022-06" db="EMBL/GenBank/DDBJ databases">
        <title>Phylogenomic reconstructions and comparative analyses of Kickxellomycotina fungi.</title>
        <authorList>
            <person name="Reynolds N.K."/>
            <person name="Stajich J.E."/>
            <person name="Barry K."/>
            <person name="Grigoriev I.V."/>
            <person name="Crous P."/>
            <person name="Smith M.E."/>
        </authorList>
    </citation>
    <scope>NUCLEOTIDE SEQUENCE</scope>
    <source>
        <strain evidence="1">RSA 2271</strain>
    </source>
</reference>
<sequence>MGPVEHGGSFSVFMETLPNIGTLDTYISFPQTSGPEEPPGLNESTSWHDVVVTESQISYGSDASKIVLPLPIRIDPSRLSITSKPGVNGTLIRLQSPLKPDQSVEASGRESGDIVPERVVPLPRAKDLAALHSIRCALCKGQITVPTTSSGGERWQPQDLPSEYWEEMVDCWVCHPEQDRLAVDISQLRINPKDATSYAAHQERVQKETPNSISTSDARRFNIKVGHNYVLLHSAVVDTTSVVTHKVSIDNKDRFHDYYLEVLCGRCHSSLGEVDYLPNAFSSGLHPWYKLNHCKIEFANGPLRDDDSEESSIAPTLSQHLAAEMLEHVSAHASHRFIIEDRKTCIPRIMIWLWSSTPTTVASNLLQSDDATFWMAFGSRSHRALKVFYKILLSGSSDSDDLDR</sequence>
<evidence type="ECO:0000313" key="2">
    <source>
        <dbReference type="Proteomes" id="UP001145114"/>
    </source>
</evidence>
<evidence type="ECO:0000313" key="1">
    <source>
        <dbReference type="EMBL" id="KAJ1679232.1"/>
    </source>
</evidence>
<keyword evidence="1" id="KW-0808">Transferase</keyword>
<gene>
    <name evidence="1" type="primary">UBE3D</name>
    <name evidence="1" type="ORF">EV182_002467</name>
</gene>
<comment type="caution">
    <text evidence="1">The sequence shown here is derived from an EMBL/GenBank/DDBJ whole genome shotgun (WGS) entry which is preliminary data.</text>
</comment>
<proteinExistence type="predicted"/>
<organism evidence="1 2">
    <name type="scientific">Spiromyces aspiralis</name>
    <dbReference type="NCBI Taxonomy" id="68401"/>
    <lineage>
        <taxon>Eukaryota</taxon>
        <taxon>Fungi</taxon>
        <taxon>Fungi incertae sedis</taxon>
        <taxon>Zoopagomycota</taxon>
        <taxon>Kickxellomycotina</taxon>
        <taxon>Kickxellomycetes</taxon>
        <taxon>Kickxellales</taxon>
        <taxon>Kickxellaceae</taxon>
        <taxon>Spiromyces</taxon>
    </lineage>
</organism>
<accession>A0ACC1HSL7</accession>
<name>A0ACC1HSL7_9FUNG</name>
<keyword evidence="1" id="KW-0012">Acyltransferase</keyword>